<evidence type="ECO:0000256" key="1">
    <source>
        <dbReference type="SAM" id="MobiDB-lite"/>
    </source>
</evidence>
<sequence>MHILWISLVPNSELQNQIPELESHSKPQIGYEKMINAVDGYLGSLFTSDETPIKDSHPLRTLTKGKGSRSREAISVPSSNRIAQMKAFSSQPWLLLLHTNTALSSMFAASPSRIEEEASAVRPTLSLEWQEDEIRKYLSEPLSFPQPTLPLGYSNPTFHTESNNPQGLQRHSPPNDYAFEVDHTPTTLPPSNGVLISNAVLLLKDVSTFKSDHTTCDLTYSSEVNSIGDLSCVGGLTFHAQLNPDHDPFARKRGGHESALKANSHLAPTRKEMKVTKDNKQKVLHVNNPDQELSESTQRSQSKGSEIGVDPTNIRLLLVDTLLSSSDWKGQKGDKANDARTRVRILKFWRSVTKMSTFLIISHASLLNGQKDREITQSDVKDVLEFMRDFWEKMDRNEALVTSRPGLYTQIPQIPNILDPDDIHIHQDGHKGKLLWYEACEEIAEYWTEQHMNPLWGSSYSTNCQSDHFNMRRTNRFVQMKASSSRPWLLLLHVNTTLSSIFAASPSRIEEEALAVKPTLSLEWQEDEIYKYLSEPLSFPQPTLPLGYSKPVFHTLSNSHTQELQHQPAPDSLAFEVDHTPTTLFSSNGVLTSNPALSLEDPTSKGDRTAWDLTWRSGSASIADLAFVGGLTPDAQLTPDHNLFPRKRKGDESISKANSHLALARKQTKDKKKKVLHADPTEELPNPTQSNQSKGRKARVDPTNIRLLLVDTLLSSSNVKIQIENYDLFNEMMHTRIAEVQQWKGTKDGTANDVRARVRVLKFWKNVTKMSTFLIISHASLLNGNKDKEITQADVKDVLEFMKDFWAKMDRHETLVTSRLYTSIPKIPNLLDPNDIDTHKEGGKGKILWYEACKEIAEYWTERNTNPLWESSSNTNNSEKIQKAGTITRSFPPSNRFVQMKAFAGQPWLLLLHANTALSSIFAESSSRFEEEAVAVKPTLSLEWQEDEIRKYPSEPLSFPQPTLPLGYSNPTFLTRTSNPQELQHQPPLDVLAFEVDRTPTTPPPASNGVFTPGGVLSLEDVPTSKSDLMKVLLSVTSLPLVDSLPTLNLLQTHNDFARKRKGNDRVPSSSCKEADEGADGQKGGSLVCRSSRRAPRINPEQPIFERKKSWGGYYKHQITSRRHCTDFIRCQNPNRGTMKRVSELQEWNGQKEGTAMNDARARVRVLKFWKSVMIIIHASLLNGQMDKEITQGDVKNVLEFMKDLWEKMDKNETIVTSRLYTYLPKMPNLLDPDDIETHKEGHKGKILWYEASEEIVEYWTEKNMEPLCGSSSIDTNCEYDKFNIRKTFNFIIADKTTKRFRKTRQGANFI</sequence>
<dbReference type="Proteomes" id="UP000239156">
    <property type="component" value="Unassembled WGS sequence"/>
</dbReference>
<accession>A0A2S4VUM1</accession>
<feature type="region of interest" description="Disordered" evidence="1">
    <location>
        <begin position="1059"/>
        <end position="1087"/>
    </location>
</feature>
<feature type="compositionally biased region" description="Polar residues" evidence="1">
    <location>
        <begin position="288"/>
        <end position="304"/>
    </location>
</feature>
<dbReference type="EMBL" id="PKSL01000026">
    <property type="protein sequence ID" value="POW13222.1"/>
    <property type="molecule type" value="Genomic_DNA"/>
</dbReference>
<name>A0A2S4VUM1_9BASI</name>
<evidence type="ECO:0000313" key="2">
    <source>
        <dbReference type="EMBL" id="POW13222.1"/>
    </source>
</evidence>
<proteinExistence type="predicted"/>
<keyword evidence="3" id="KW-1185">Reference proteome</keyword>
<feature type="compositionally biased region" description="Polar residues" evidence="1">
    <location>
        <begin position="154"/>
        <end position="169"/>
    </location>
</feature>
<feature type="non-terminal residue" evidence="2">
    <location>
        <position position="1311"/>
    </location>
</feature>
<feature type="region of interest" description="Disordered" evidence="1">
    <location>
        <begin position="636"/>
        <end position="655"/>
    </location>
</feature>
<dbReference type="VEuPathDB" id="FungiDB:PSHT_09600"/>
<dbReference type="VEuPathDB" id="FungiDB:PSTT_03965"/>
<reference evidence="2" key="1">
    <citation type="submission" date="2017-12" db="EMBL/GenBank/DDBJ databases">
        <title>Gene loss provides genomic basis for host adaptation in cereal stripe rust fungi.</title>
        <authorList>
            <person name="Xia C."/>
        </authorList>
    </citation>
    <scope>NUCLEOTIDE SEQUENCE [LARGE SCALE GENOMIC DNA]</scope>
    <source>
        <strain evidence="2">93-210</strain>
    </source>
</reference>
<dbReference type="VEuPathDB" id="FungiDB:PSHT_09599"/>
<feature type="region of interest" description="Disordered" evidence="1">
    <location>
        <begin position="284"/>
        <end position="306"/>
    </location>
</feature>
<feature type="compositionally biased region" description="Basic residues" evidence="1">
    <location>
        <begin position="666"/>
        <end position="675"/>
    </location>
</feature>
<comment type="caution">
    <text evidence="2">The sequence shown here is derived from an EMBL/GenBank/DDBJ whole genome shotgun (WGS) entry which is preliminary data.</text>
</comment>
<feature type="region of interest" description="Disordered" evidence="1">
    <location>
        <begin position="153"/>
        <end position="177"/>
    </location>
</feature>
<organism evidence="2 3">
    <name type="scientific">Puccinia striiformis</name>
    <dbReference type="NCBI Taxonomy" id="27350"/>
    <lineage>
        <taxon>Eukaryota</taxon>
        <taxon>Fungi</taxon>
        <taxon>Dikarya</taxon>
        <taxon>Basidiomycota</taxon>
        <taxon>Pucciniomycotina</taxon>
        <taxon>Pucciniomycetes</taxon>
        <taxon>Pucciniales</taxon>
        <taxon>Pucciniaceae</taxon>
        <taxon>Puccinia</taxon>
    </lineage>
</organism>
<protein>
    <submittedName>
        <fullName evidence="2">Uncharacterized protein</fullName>
    </submittedName>
</protein>
<evidence type="ECO:0000313" key="3">
    <source>
        <dbReference type="Proteomes" id="UP000239156"/>
    </source>
</evidence>
<feature type="region of interest" description="Disordered" evidence="1">
    <location>
        <begin position="663"/>
        <end position="698"/>
    </location>
</feature>
<gene>
    <name evidence="2" type="ORF">PSTT_03965</name>
</gene>